<dbReference type="AlphaFoldDB" id="A0A645ESK3"/>
<comment type="caution">
    <text evidence="1">The sequence shown here is derived from an EMBL/GenBank/DDBJ whole genome shotgun (WGS) entry which is preliminary data.</text>
</comment>
<organism evidence="1">
    <name type="scientific">bioreactor metagenome</name>
    <dbReference type="NCBI Taxonomy" id="1076179"/>
    <lineage>
        <taxon>unclassified sequences</taxon>
        <taxon>metagenomes</taxon>
        <taxon>ecological metagenomes</taxon>
    </lineage>
</organism>
<proteinExistence type="predicted"/>
<evidence type="ECO:0000313" key="1">
    <source>
        <dbReference type="EMBL" id="MPN04807.1"/>
    </source>
</evidence>
<reference evidence="1" key="1">
    <citation type="submission" date="2019-08" db="EMBL/GenBank/DDBJ databases">
        <authorList>
            <person name="Kucharzyk K."/>
            <person name="Murdoch R.W."/>
            <person name="Higgins S."/>
            <person name="Loffler F."/>
        </authorList>
    </citation>
    <scope>NUCLEOTIDE SEQUENCE</scope>
</reference>
<dbReference type="EMBL" id="VSSQ01050726">
    <property type="protein sequence ID" value="MPN04807.1"/>
    <property type="molecule type" value="Genomic_DNA"/>
</dbReference>
<sequence length="208" mass="22209">MEIPSASSSDTPLSSRYSLRVSPRYPLARASEKASSLSTVCSAVSTTHLLRTSSSTIFTSSARIETKTEPGSGSYVRAFPVRAMKAGTCTVEKKIEASGWNCPAYTVKAPVGSTILAFHISFCVPILSSSVSTPTTKTRLRISPRGLIRRLGDFESAVSDSGLSDFSSSLQASNSFAKTLFAISRLSKAYPSPGNLQILPFFIRPEPA</sequence>
<gene>
    <name evidence="1" type="ORF">SDC9_152055</name>
</gene>
<name>A0A645ESK3_9ZZZZ</name>
<accession>A0A645ESK3</accession>
<protein>
    <submittedName>
        <fullName evidence="1">Uncharacterized protein</fullName>
    </submittedName>
</protein>